<dbReference type="OrthoDB" id="537915at2759"/>
<feature type="compositionally biased region" description="Polar residues" evidence="8">
    <location>
        <begin position="1"/>
        <end position="13"/>
    </location>
</feature>
<name>U6KRV2_EIMTE</name>
<evidence type="ECO:0000256" key="6">
    <source>
        <dbReference type="ARBA" id="ARBA00022989"/>
    </source>
</evidence>
<comment type="subcellular location">
    <subcellularLocation>
        <location evidence="1">Membrane</location>
        <topology evidence="1">Multi-pass membrane protein</topology>
    </subcellularLocation>
</comment>
<dbReference type="RefSeq" id="XP_013230403.1">
    <property type="nucleotide sequence ID" value="XM_013374949.1"/>
</dbReference>
<evidence type="ECO:0000313" key="10">
    <source>
        <dbReference type="EMBL" id="CDJ39648.1"/>
    </source>
</evidence>
<evidence type="ECO:0000256" key="8">
    <source>
        <dbReference type="SAM" id="MobiDB-lite"/>
    </source>
</evidence>
<feature type="transmembrane region" description="Helical" evidence="9">
    <location>
        <begin position="137"/>
        <end position="153"/>
    </location>
</feature>
<dbReference type="VEuPathDB" id="ToxoDB:ETH_00003660"/>
<evidence type="ECO:0000313" key="11">
    <source>
        <dbReference type="Proteomes" id="UP000030747"/>
    </source>
</evidence>
<evidence type="ECO:0000256" key="9">
    <source>
        <dbReference type="SAM" id="Phobius"/>
    </source>
</evidence>
<dbReference type="AlphaFoldDB" id="U6KRV2"/>
<dbReference type="OMA" id="NIYRCAS"/>
<dbReference type="PANTHER" id="PTHR31488">
    <property type="entry name" value="DPY-19-LIKE 1, LIKE (H. SAPIENS)"/>
    <property type="match status" value="1"/>
</dbReference>
<reference evidence="10" key="1">
    <citation type="submission" date="2013-10" db="EMBL/GenBank/DDBJ databases">
        <title>Genomic analysis of the causative agents of coccidiosis in chickens.</title>
        <authorList>
            <person name="Reid A.J."/>
            <person name="Blake D."/>
            <person name="Billington K."/>
            <person name="Browne H."/>
            <person name="Dunn M."/>
            <person name="Hung S."/>
            <person name="Kawahara F."/>
            <person name="Miranda-Saavedra D."/>
            <person name="Mourier T."/>
            <person name="Nagra H."/>
            <person name="Otto T.D."/>
            <person name="Rawlings N."/>
            <person name="Sanchez A."/>
            <person name="Sanders M."/>
            <person name="Subramaniam C."/>
            <person name="Tay Y."/>
            <person name="Dear P."/>
            <person name="Doerig C."/>
            <person name="Gruber A."/>
            <person name="Parkinson J."/>
            <person name="Shirley M."/>
            <person name="Wan K.L."/>
            <person name="Berriman M."/>
            <person name="Tomley F."/>
            <person name="Pain A."/>
        </authorList>
    </citation>
    <scope>NUCLEOTIDE SEQUENCE [LARGE SCALE GENOMIC DNA]</scope>
    <source>
        <strain evidence="10">Houghton</strain>
    </source>
</reference>
<dbReference type="GeneID" id="25249945"/>
<feature type="transmembrane region" description="Helical" evidence="9">
    <location>
        <begin position="308"/>
        <end position="329"/>
    </location>
</feature>
<dbReference type="Pfam" id="PF10034">
    <property type="entry name" value="Dpy19"/>
    <property type="match status" value="3"/>
</dbReference>
<dbReference type="VEuPathDB" id="ToxoDB:ETH2_0420600"/>
<evidence type="ECO:0000256" key="7">
    <source>
        <dbReference type="ARBA" id="ARBA00023136"/>
    </source>
</evidence>
<organism evidence="10 11">
    <name type="scientific">Eimeria tenella</name>
    <name type="common">Coccidian parasite</name>
    <dbReference type="NCBI Taxonomy" id="5802"/>
    <lineage>
        <taxon>Eukaryota</taxon>
        <taxon>Sar</taxon>
        <taxon>Alveolata</taxon>
        <taxon>Apicomplexa</taxon>
        <taxon>Conoidasida</taxon>
        <taxon>Coccidia</taxon>
        <taxon>Eucoccidiorida</taxon>
        <taxon>Eimeriorina</taxon>
        <taxon>Eimeriidae</taxon>
        <taxon>Eimeria</taxon>
    </lineage>
</organism>
<reference evidence="10" key="2">
    <citation type="submission" date="2013-10" db="EMBL/GenBank/DDBJ databases">
        <authorList>
            <person name="Aslett M."/>
        </authorList>
    </citation>
    <scope>NUCLEOTIDE SEQUENCE [LARGE SCALE GENOMIC DNA]</scope>
    <source>
        <strain evidence="10">Houghton</strain>
    </source>
</reference>
<feature type="transmembrane region" description="Helical" evidence="9">
    <location>
        <begin position="205"/>
        <end position="225"/>
    </location>
</feature>
<keyword evidence="6 9" id="KW-1133">Transmembrane helix</keyword>
<dbReference type="EMBL" id="HG674553">
    <property type="protein sequence ID" value="CDJ39648.1"/>
    <property type="molecule type" value="Genomic_DNA"/>
</dbReference>
<evidence type="ECO:0000256" key="2">
    <source>
        <dbReference type="ARBA" id="ARBA00008744"/>
    </source>
</evidence>
<protein>
    <submittedName>
        <fullName evidence="10">Uncharacterized protein</fullName>
    </submittedName>
</protein>
<feature type="region of interest" description="Disordered" evidence="8">
    <location>
        <begin position="1"/>
        <end position="23"/>
    </location>
</feature>
<keyword evidence="11" id="KW-1185">Reference proteome</keyword>
<accession>U6KRV2</accession>
<keyword evidence="3" id="KW-0328">Glycosyltransferase</keyword>
<comment type="similarity">
    <text evidence="2">Belongs to the dpy-19 family.</text>
</comment>
<keyword evidence="4" id="KW-0808">Transferase</keyword>
<keyword evidence="7 9" id="KW-0472">Membrane</keyword>
<evidence type="ECO:0000256" key="4">
    <source>
        <dbReference type="ARBA" id="ARBA00022679"/>
    </source>
</evidence>
<dbReference type="PANTHER" id="PTHR31488:SF1">
    <property type="entry name" value="C-MANNOSYLTRANSFERASE DPY19L1"/>
    <property type="match status" value="1"/>
</dbReference>
<feature type="transmembrane region" description="Helical" evidence="9">
    <location>
        <begin position="456"/>
        <end position="474"/>
    </location>
</feature>
<evidence type="ECO:0000256" key="5">
    <source>
        <dbReference type="ARBA" id="ARBA00022692"/>
    </source>
</evidence>
<feature type="transmembrane region" description="Helical" evidence="9">
    <location>
        <begin position="433"/>
        <end position="450"/>
    </location>
</feature>
<evidence type="ECO:0000256" key="3">
    <source>
        <dbReference type="ARBA" id="ARBA00022676"/>
    </source>
</evidence>
<sequence length="850" mass="96541">MDLANGAQQSNVATYRGKKQQKDSRQMAAGKRLASLHANPLGFKAAFCLGVLLWAFITLFLFRRYRLTFDMDEAEQPLTLFSENALYYSFYLDVVRAPSWFKALESLLHDNRSEHPDVINALERFNIYPALTLREHWGLPFLWLNVIAIYVMLQRHMRFRDQSKISALFGMCLLGYPVSIVIRRIAAFYMVALAFVFTFMFASKYLAFSFFPHVTLSVFVSLWLCPRHTANPRPFVGWLFAVDFWRGVVAVGLCCLIRCALVPFEKDDAHVFSLLMYHLGFSKDTFDSSIYILGHTEFLPLNATLLQYMRSSGVLVVAALMAVAAFLFLSREIFLVHGLSCKNWDLFMLFDEGLVPSPDAKENRKNAVSPEEESRQDAISREREKLMAMIGGDVRMRKPARPVEAEKLTEPERPTTHGSAADEQLIGALSPGLCYLFLQAFFFTALMLLIARLRILALPLLCVFASLCASKAFWGSCGRRLLSALGEKNVPPESGILADMTTSASIRAAIPFLRTVIHPQYENVGIRRRVQFAYGSAACPPMALYNQLLRDLYRTDYIVQSSFRCAAPPNAPISVFDVANKIDEFDFKCPAGVSVEQRFCFRTLFDNNPFFKLVYANEVFSVLKRLDVLSLDHQAAAIEGRIKEYKSFDWKNKIMDKSSWQPFIERCKFDTETLEQYALYLDFNLRKPQAALKYYQKAAAVSPPNFGRAVQYALYVQENVKDREKFIDAADYVAKAAELLNDHRLNLLEEVDNICRGAVLLQLLAGEKRMTEAAAAATAAAVSRKRSQGDDIASEKREELAEAAHELWQKAREINIQNSCVVRHWQLFEGENLSTPRRLLHFFVGNFAAV</sequence>
<gene>
    <name evidence="10" type="ORF">ETH_00003660</name>
</gene>
<feature type="region of interest" description="Disordered" evidence="8">
    <location>
        <begin position="360"/>
        <end position="379"/>
    </location>
</feature>
<dbReference type="Proteomes" id="UP000030747">
    <property type="component" value="Unassembled WGS sequence"/>
</dbReference>
<dbReference type="InterPro" id="IPR018732">
    <property type="entry name" value="Dpy-19/Dpy-19-like"/>
</dbReference>
<feature type="transmembrane region" description="Helical" evidence="9">
    <location>
        <begin position="174"/>
        <end position="199"/>
    </location>
</feature>
<dbReference type="GO" id="GO:0005637">
    <property type="term" value="C:nuclear inner membrane"/>
    <property type="evidence" value="ECO:0007669"/>
    <property type="project" value="TreeGrafter"/>
</dbReference>
<feature type="transmembrane region" description="Helical" evidence="9">
    <location>
        <begin position="41"/>
        <end position="62"/>
    </location>
</feature>
<evidence type="ECO:0000256" key="1">
    <source>
        <dbReference type="ARBA" id="ARBA00004141"/>
    </source>
</evidence>
<proteinExistence type="inferred from homology"/>
<dbReference type="GO" id="GO:0000030">
    <property type="term" value="F:mannosyltransferase activity"/>
    <property type="evidence" value="ECO:0007669"/>
    <property type="project" value="TreeGrafter"/>
</dbReference>
<keyword evidence="5 9" id="KW-0812">Transmembrane</keyword>